<protein>
    <submittedName>
        <fullName evidence="1">Uncharacterized protein</fullName>
    </submittedName>
</protein>
<organism evidence="1 2">
    <name type="scientific">Auriscalpium vulgare</name>
    <dbReference type="NCBI Taxonomy" id="40419"/>
    <lineage>
        <taxon>Eukaryota</taxon>
        <taxon>Fungi</taxon>
        <taxon>Dikarya</taxon>
        <taxon>Basidiomycota</taxon>
        <taxon>Agaricomycotina</taxon>
        <taxon>Agaricomycetes</taxon>
        <taxon>Russulales</taxon>
        <taxon>Auriscalpiaceae</taxon>
        <taxon>Auriscalpium</taxon>
    </lineage>
</organism>
<dbReference type="Proteomes" id="UP000814033">
    <property type="component" value="Unassembled WGS sequence"/>
</dbReference>
<accession>A0ACB8S6G3</accession>
<name>A0ACB8S6G3_9AGAM</name>
<gene>
    <name evidence="1" type="ORF">FA95DRAFT_1511617</name>
</gene>
<reference evidence="1" key="1">
    <citation type="submission" date="2021-02" db="EMBL/GenBank/DDBJ databases">
        <authorList>
            <consortium name="DOE Joint Genome Institute"/>
            <person name="Ahrendt S."/>
            <person name="Looney B.P."/>
            <person name="Miyauchi S."/>
            <person name="Morin E."/>
            <person name="Drula E."/>
            <person name="Courty P.E."/>
            <person name="Chicoki N."/>
            <person name="Fauchery L."/>
            <person name="Kohler A."/>
            <person name="Kuo A."/>
            <person name="Labutti K."/>
            <person name="Pangilinan J."/>
            <person name="Lipzen A."/>
            <person name="Riley R."/>
            <person name="Andreopoulos W."/>
            <person name="He G."/>
            <person name="Johnson J."/>
            <person name="Barry K.W."/>
            <person name="Grigoriev I.V."/>
            <person name="Nagy L."/>
            <person name="Hibbett D."/>
            <person name="Henrissat B."/>
            <person name="Matheny P.B."/>
            <person name="Labbe J."/>
            <person name="Martin F."/>
        </authorList>
    </citation>
    <scope>NUCLEOTIDE SEQUENCE</scope>
    <source>
        <strain evidence="1">FP105234-sp</strain>
    </source>
</reference>
<dbReference type="EMBL" id="MU275850">
    <property type="protein sequence ID" value="KAI0051666.1"/>
    <property type="molecule type" value="Genomic_DNA"/>
</dbReference>
<comment type="caution">
    <text evidence="1">The sequence shown here is derived from an EMBL/GenBank/DDBJ whole genome shotgun (WGS) entry which is preliminary data.</text>
</comment>
<proteinExistence type="predicted"/>
<reference evidence="1" key="2">
    <citation type="journal article" date="2022" name="New Phytol.">
        <title>Evolutionary transition to the ectomycorrhizal habit in the genomes of a hyperdiverse lineage of mushroom-forming fungi.</title>
        <authorList>
            <person name="Looney B."/>
            <person name="Miyauchi S."/>
            <person name="Morin E."/>
            <person name="Drula E."/>
            <person name="Courty P.E."/>
            <person name="Kohler A."/>
            <person name="Kuo A."/>
            <person name="LaButti K."/>
            <person name="Pangilinan J."/>
            <person name="Lipzen A."/>
            <person name="Riley R."/>
            <person name="Andreopoulos W."/>
            <person name="He G."/>
            <person name="Johnson J."/>
            <person name="Nolan M."/>
            <person name="Tritt A."/>
            <person name="Barry K.W."/>
            <person name="Grigoriev I.V."/>
            <person name="Nagy L.G."/>
            <person name="Hibbett D."/>
            <person name="Henrissat B."/>
            <person name="Matheny P.B."/>
            <person name="Labbe J."/>
            <person name="Martin F.M."/>
        </authorList>
    </citation>
    <scope>NUCLEOTIDE SEQUENCE</scope>
    <source>
        <strain evidence="1">FP105234-sp</strain>
    </source>
</reference>
<sequence>MPKISTAKPDPASASGSSSSTPSQHPNVLKRNQACHQCRRRKLVCDANRPCSTCVRSHAHAVTHAPAGAVVPDHPECTYDEIPGIIGALDPPKNRYEKLENRINELEALLKDQSVSADMDSPNLDFSDLASTLPLNSASATGLSSPISQFQPSLATYQMPINFTTVDSSPSDPSPSALASNISSSPTIQIDSGASMPSTDQFSYDVFWPSWPPDLPLPNMLRHLVEVFFAFHPHAGRLFHGPTFMASLSLPPSHPKFPPTSVLHAICAVGSLYTVAVSPTPEIVKDMAPGMFNDLDYGAAFMSASSASPSADEIFGNRYKTKHHIDSFAEQQIKLARRAAEEAIWAGKDLFENTQALLIIVWWYWCNAKWVEVFMTVAQVVRSGMPLGINVSSPFHPISESLRAPSLIPPPEDLVEDETRRNTFWLAYAMDRMASCSNGWPMSLDDQDVSQLVPAKGANFDLGQNIWPISERQHAHTKDLLLIHPEDQVDSFGLYIKGSILLSKVKAYNLRFRSKRFSGDPAFAYASSYSEIWERDAEDGTMDPRRTPAFVEVDHIATMFRQTFPLHLRNPVPDGVVDSHLYTACLIPHLAIILLHDPHAHVDSAGCVSAFKILEAARGILDLVYAVRSTSYDISLLDNFCAFAWFMAGRVLVRFWHAAQEAKSDEQIITLRAEVEYIASAIAKFGERIPLANRYYRMINDLAMKTCGEKILVTG</sequence>
<keyword evidence="2" id="KW-1185">Reference proteome</keyword>
<evidence type="ECO:0000313" key="1">
    <source>
        <dbReference type="EMBL" id="KAI0051666.1"/>
    </source>
</evidence>
<evidence type="ECO:0000313" key="2">
    <source>
        <dbReference type="Proteomes" id="UP000814033"/>
    </source>
</evidence>